<evidence type="ECO:0008006" key="4">
    <source>
        <dbReference type="Google" id="ProtNLM"/>
    </source>
</evidence>
<dbReference type="Pfam" id="PF04122">
    <property type="entry name" value="CW_binding_2"/>
    <property type="match status" value="2"/>
</dbReference>
<comment type="caution">
    <text evidence="2">The sequence shown here is derived from an EMBL/GenBank/DDBJ whole genome shotgun (WGS) entry which is preliminary data.</text>
</comment>
<sequence>MSSAAKLRYIGRGTAVVASAALVMTSFGPAAFAAWDDAPQTPNVNEASTIEDSETEGTIGIKDTNTSLANNQGATLVQAGANDQPIADTMFTLPNRFKAGDVIELHLLDRQVSEENDYKFNSGPSMAVGFSGAPTVAVDAAPKSSTAEINPDSDITDPVAAWAAAQGSTVTKPGVAPSFSVATRSSNGGPGQNVLRLTVTSEASTGDPDGRWVVNLSDLKVNLGSAVTPGALRLVPFSINADGNATEWFCENAPYSNNDTTTPTDDTMREIGIYTVPAYVAPAKIAAETSIIADGSSQNIGDLTIAETQPYSLGDGLYTLRLSGATIANTATSQVKVAVTNGGTNETATVTNISQDGTTLTFRLSNTDATKASTLAVSGLQLRSSSPQPITWTLAGDSLNAFMSTAGQGAQVRDAAGNTLVRDEASFLSETGTQPYNTVVDDPAVATDNTAGADLTQQEAGKFVTPAGGSQTVNVTWTGGTPQYAITDGAGDAATGIGADPVIGDPTVTDPVSAANLTLMGGDGTYTVTASPAVNEITTNTAGVTMTQDTLNGLAAGPYTTTYQTDGTRQFWTLSDGTTTWNSINGTDFWTGGDSSTYTVSGTNTFDLTGIAPSAGAFTVAQDEPASWTLATPNGTTATSTDGTTFTGDFDGDASTAATTVTFTLPTGVSALETGTFQVADTGTAATWALVDAEVIGADGTEYTDVTYTSTDGVTFTKEATAPAGAPATITFAAALSDDATSSFVVQELAAELDCGVWQKDILAPANALRITGGATAGTASIGGSNRFGTAARIAHEYVRSTGLPNADTAIIVNGMSAPDALSSSFLSQREGAPILLTAPGQLPAETVEALRDLGVRKVYIVGGRTAVGGAVFDALKAQDAYMWDAAAKAIKPRGDKLEVVQLGGDNRYQTNWRVNTYAAAQTAAAAPVGKISVGYGQALKTTAMVARSSTANDFVDALSASVLSAGRAGGLSEVREAGAVQLFTVTTGSFGLAAGANVATLAAGQYRLVDGGAVQRYDGTNWAPVGTYTANDLTIAGVVYPLSGVAASGNAFTVSANPEAGAQFGYDTTVGRVNALPVILTQPTQLVDEAASQMRALHIEHALLIGGDSALAPAVNDQVAKVGATSYRIGGADRWETAANVNRFAMNPQTVTAAGQTPGLGFDGGHIYSDAVGTNRVGGEMVSYLANGLKFPDALVAGPWVSRTRNTMLMTLQNDLPAPSATFISEKAAQIDRAAGLGQGAAVSSAVIVEANQIASSK</sequence>
<protein>
    <recommendedName>
        <fullName evidence="4">Cell wall binding repeat 2</fullName>
    </recommendedName>
</protein>
<name>A0ABQ6IND1_9MICO</name>
<dbReference type="PANTHER" id="PTHR30032">
    <property type="entry name" value="N-ACETYLMURAMOYL-L-ALANINE AMIDASE-RELATED"/>
    <property type="match status" value="1"/>
</dbReference>
<keyword evidence="1" id="KW-0732">Signal</keyword>
<dbReference type="InterPro" id="IPR051922">
    <property type="entry name" value="Bact_Sporulation_Assoc"/>
</dbReference>
<dbReference type="EMBL" id="BSUO01000001">
    <property type="protein sequence ID" value="GMA38611.1"/>
    <property type="molecule type" value="Genomic_DNA"/>
</dbReference>
<dbReference type="InterPro" id="IPR007253">
    <property type="entry name" value="Cell_wall-bd_2"/>
</dbReference>
<reference evidence="3" key="1">
    <citation type="journal article" date="2019" name="Int. J. Syst. Evol. Microbiol.">
        <title>The Global Catalogue of Microorganisms (GCM) 10K type strain sequencing project: providing services to taxonomists for standard genome sequencing and annotation.</title>
        <authorList>
            <consortium name="The Broad Institute Genomics Platform"/>
            <consortium name="The Broad Institute Genome Sequencing Center for Infectious Disease"/>
            <person name="Wu L."/>
            <person name="Ma J."/>
        </authorList>
    </citation>
    <scope>NUCLEOTIDE SEQUENCE [LARGE SCALE GENOMIC DNA]</scope>
    <source>
        <strain evidence="3">NBRC 113072</strain>
    </source>
</reference>
<evidence type="ECO:0000313" key="2">
    <source>
        <dbReference type="EMBL" id="GMA38611.1"/>
    </source>
</evidence>
<accession>A0ABQ6IND1</accession>
<evidence type="ECO:0000313" key="3">
    <source>
        <dbReference type="Proteomes" id="UP001157126"/>
    </source>
</evidence>
<dbReference type="RefSeq" id="WP_284302669.1">
    <property type="nucleotide sequence ID" value="NZ_BSUO01000001.1"/>
</dbReference>
<evidence type="ECO:0000256" key="1">
    <source>
        <dbReference type="SAM" id="SignalP"/>
    </source>
</evidence>
<dbReference type="Proteomes" id="UP001157126">
    <property type="component" value="Unassembled WGS sequence"/>
</dbReference>
<dbReference type="PANTHER" id="PTHR30032:SF8">
    <property type="entry name" value="GERMINATION-SPECIFIC N-ACETYLMURAMOYL-L-ALANINE AMIDASE"/>
    <property type="match status" value="1"/>
</dbReference>
<keyword evidence="3" id="KW-1185">Reference proteome</keyword>
<gene>
    <name evidence="2" type="ORF">GCM10025883_06560</name>
</gene>
<organism evidence="2 3">
    <name type="scientific">Mobilicoccus caccae</name>
    <dbReference type="NCBI Taxonomy" id="1859295"/>
    <lineage>
        <taxon>Bacteria</taxon>
        <taxon>Bacillati</taxon>
        <taxon>Actinomycetota</taxon>
        <taxon>Actinomycetes</taxon>
        <taxon>Micrococcales</taxon>
        <taxon>Dermatophilaceae</taxon>
        <taxon>Mobilicoccus</taxon>
    </lineage>
</organism>
<dbReference type="Gene3D" id="3.40.50.12090">
    <property type="match status" value="1"/>
</dbReference>
<feature type="signal peptide" evidence="1">
    <location>
        <begin position="1"/>
        <end position="33"/>
    </location>
</feature>
<proteinExistence type="predicted"/>
<feature type="chain" id="PRO_5045438143" description="Cell wall binding repeat 2" evidence="1">
    <location>
        <begin position="34"/>
        <end position="1259"/>
    </location>
</feature>